<dbReference type="Gene3D" id="6.10.140.940">
    <property type="match status" value="1"/>
</dbReference>
<dbReference type="EMBL" id="CABFPH010000054">
    <property type="protein sequence ID" value="VUD72931.1"/>
    <property type="molecule type" value="Genomic_DNA"/>
</dbReference>
<accession>A0A509EFG6</accession>
<dbReference type="OrthoDB" id="8404525at2"/>
<sequence>MRAPAPVLALIAVLTALPAAALDPAAPAPITTKGLNLGGAITCAAGSVCDASPLSVTANGATQPLSAWLPQLAPKASPVFTGTSLTTPGTVTPQAIYTSAFPNVVFSDAVQGVLDIPAGDPNDNRAAVAGYVRTRSGGAGPVGKGNGVALMGAVQIANDKSAGWGVNTLITDNAARKPFAGTGRIATGAELDFNIMSPNTQVIGVSIGGNSLAQPSEANGYLVNPLGNGNRWGTGFWSLDGAATRGLVLGALQVSGRNVKGQPIWLQAFDGAGAKRTGVIQQDGAYITLADLAQGSWPGLKIQQGDLTLDGGHGVIVGGTTVLVSRQTGWTPGTGTPNRGAFNADGTQTLSATYSQAQVQALQDMVTALQRRVLALEQDLAKHGLIGK</sequence>
<evidence type="ECO:0000256" key="1">
    <source>
        <dbReference type="SAM" id="SignalP"/>
    </source>
</evidence>
<evidence type="ECO:0000313" key="3">
    <source>
        <dbReference type="Proteomes" id="UP000410984"/>
    </source>
</evidence>
<name>A0A509EFG6_9HYPH</name>
<dbReference type="RefSeq" id="WP_142584211.1">
    <property type="nucleotide sequence ID" value="NZ_CABFPH010000054.1"/>
</dbReference>
<reference evidence="2 3" key="1">
    <citation type="submission" date="2019-06" db="EMBL/GenBank/DDBJ databases">
        <authorList>
            <person name="Rodrigo-Torres L."/>
            <person name="Arahal R. D."/>
            <person name="Lucena T."/>
        </authorList>
    </citation>
    <scope>NUCLEOTIDE SEQUENCE [LARGE SCALE GENOMIC DNA]</scope>
    <source>
        <strain evidence="2 3">SB0023/3</strain>
    </source>
</reference>
<evidence type="ECO:0000313" key="2">
    <source>
        <dbReference type="EMBL" id="VUD72931.1"/>
    </source>
</evidence>
<feature type="signal peptide" evidence="1">
    <location>
        <begin position="1"/>
        <end position="21"/>
    </location>
</feature>
<evidence type="ECO:0008006" key="4">
    <source>
        <dbReference type="Google" id="ProtNLM"/>
    </source>
</evidence>
<proteinExistence type="predicted"/>
<dbReference type="Proteomes" id="UP000410984">
    <property type="component" value="Unassembled WGS sequence"/>
</dbReference>
<protein>
    <recommendedName>
        <fullName evidence="4">Peptidase S74 domain-containing protein</fullName>
    </recommendedName>
</protein>
<organism evidence="2 3">
    <name type="scientific">Methylobacterium symbioticum</name>
    <dbReference type="NCBI Taxonomy" id="2584084"/>
    <lineage>
        <taxon>Bacteria</taxon>
        <taxon>Pseudomonadati</taxon>
        <taxon>Pseudomonadota</taxon>
        <taxon>Alphaproteobacteria</taxon>
        <taxon>Hyphomicrobiales</taxon>
        <taxon>Methylobacteriaceae</taxon>
        <taxon>Methylobacterium</taxon>
    </lineage>
</organism>
<keyword evidence="1" id="KW-0732">Signal</keyword>
<dbReference type="AlphaFoldDB" id="A0A509EFG6"/>
<feature type="chain" id="PRO_5021363902" description="Peptidase S74 domain-containing protein" evidence="1">
    <location>
        <begin position="22"/>
        <end position="388"/>
    </location>
</feature>
<keyword evidence="3" id="KW-1185">Reference proteome</keyword>
<gene>
    <name evidence="2" type="ORF">MET9862_03538</name>
</gene>